<evidence type="ECO:0000256" key="3">
    <source>
        <dbReference type="ARBA" id="ARBA00023054"/>
    </source>
</evidence>
<dbReference type="Pfam" id="PF10474">
    <property type="entry name" value="Syndetin_C"/>
    <property type="match status" value="1"/>
</dbReference>
<dbReference type="PANTHER" id="PTHR13258">
    <property type="entry name" value="SYNDETIN"/>
    <property type="match status" value="1"/>
</dbReference>
<feature type="compositionally biased region" description="Low complexity" evidence="4">
    <location>
        <begin position="775"/>
        <end position="791"/>
    </location>
</feature>
<dbReference type="GO" id="GO:1990745">
    <property type="term" value="C:EARP complex"/>
    <property type="evidence" value="ECO:0007669"/>
    <property type="project" value="InterPro"/>
</dbReference>
<dbReference type="OrthoDB" id="498063at2759"/>
<dbReference type="KEGG" id="bpg:Bathy10g03740"/>
<gene>
    <name evidence="7" type="ordered locus">Bathy10g03740</name>
</gene>
<proteinExistence type="predicted"/>
<dbReference type="STRING" id="41875.K8EJG1"/>
<dbReference type="GO" id="GO:0015031">
    <property type="term" value="P:protein transport"/>
    <property type="evidence" value="ECO:0007669"/>
    <property type="project" value="UniProtKB-KW"/>
</dbReference>
<keyword evidence="8" id="KW-1185">Reference proteome</keyword>
<dbReference type="Proteomes" id="UP000198341">
    <property type="component" value="Chromosome 10"/>
</dbReference>
<dbReference type="EMBL" id="FO082269">
    <property type="protein sequence ID" value="CCO18139.1"/>
    <property type="molecule type" value="Genomic_DNA"/>
</dbReference>
<dbReference type="AlphaFoldDB" id="K8EJG1"/>
<keyword evidence="3" id="KW-0175">Coiled coil</keyword>
<feature type="compositionally biased region" description="Low complexity" evidence="4">
    <location>
        <begin position="753"/>
        <end position="767"/>
    </location>
</feature>
<evidence type="ECO:0000256" key="2">
    <source>
        <dbReference type="ARBA" id="ARBA00022927"/>
    </source>
</evidence>
<evidence type="ECO:0000256" key="4">
    <source>
        <dbReference type="SAM" id="MobiDB-lite"/>
    </source>
</evidence>
<dbReference type="InterPro" id="IPR019514">
    <property type="entry name" value="Syndetin_C"/>
</dbReference>
<keyword evidence="1" id="KW-0813">Transport</keyword>
<feature type="compositionally biased region" description="Polar residues" evidence="4">
    <location>
        <begin position="45"/>
        <end position="76"/>
    </location>
</feature>
<accession>K8EJG1</accession>
<evidence type="ECO:0000259" key="5">
    <source>
        <dbReference type="Pfam" id="PF10474"/>
    </source>
</evidence>
<dbReference type="InterPro" id="IPR040047">
    <property type="entry name" value="VPS50"/>
</dbReference>
<evidence type="ECO:0000313" key="7">
    <source>
        <dbReference type="EMBL" id="CCO18139.1"/>
    </source>
</evidence>
<feature type="domain" description="Syndetin C-terminal" evidence="5">
    <location>
        <begin position="820"/>
        <end position="1071"/>
    </location>
</feature>
<evidence type="ECO:0000256" key="1">
    <source>
        <dbReference type="ARBA" id="ARBA00022448"/>
    </source>
</evidence>
<organism evidence="7 8">
    <name type="scientific">Bathycoccus prasinos</name>
    <dbReference type="NCBI Taxonomy" id="41875"/>
    <lineage>
        <taxon>Eukaryota</taxon>
        <taxon>Viridiplantae</taxon>
        <taxon>Chlorophyta</taxon>
        <taxon>Mamiellophyceae</taxon>
        <taxon>Mamiellales</taxon>
        <taxon>Bathycoccaceae</taxon>
        <taxon>Bathycoccus</taxon>
    </lineage>
</organism>
<feature type="compositionally biased region" description="Basic and acidic residues" evidence="4">
    <location>
        <begin position="102"/>
        <end position="127"/>
    </location>
</feature>
<dbReference type="PANTHER" id="PTHR13258:SF0">
    <property type="entry name" value="SYNDETIN"/>
    <property type="match status" value="1"/>
</dbReference>
<dbReference type="GO" id="GO:0042147">
    <property type="term" value="P:retrograde transport, endosome to Golgi"/>
    <property type="evidence" value="ECO:0007669"/>
    <property type="project" value="InterPro"/>
</dbReference>
<feature type="region of interest" description="Disordered" evidence="4">
    <location>
        <begin position="26"/>
        <end position="76"/>
    </location>
</feature>
<dbReference type="GO" id="GO:0005829">
    <property type="term" value="C:cytosol"/>
    <property type="evidence" value="ECO:0007669"/>
    <property type="project" value="GOC"/>
</dbReference>
<feature type="region of interest" description="Disordered" evidence="4">
    <location>
        <begin position="102"/>
        <end position="142"/>
    </location>
</feature>
<feature type="domain" description="Vacuolar protein sorting-associated protein 54 N-terminal" evidence="6">
    <location>
        <begin position="144"/>
        <end position="303"/>
    </location>
</feature>
<dbReference type="GO" id="GO:0032456">
    <property type="term" value="P:endocytic recycling"/>
    <property type="evidence" value="ECO:0007669"/>
    <property type="project" value="InterPro"/>
</dbReference>
<keyword evidence="2" id="KW-0653">Protein transport</keyword>
<dbReference type="eggNOG" id="KOG2939">
    <property type="taxonomic scope" value="Eukaryota"/>
</dbReference>
<feature type="compositionally biased region" description="Low complexity" evidence="4">
    <location>
        <begin position="130"/>
        <end position="142"/>
    </location>
</feature>
<dbReference type="RefSeq" id="XP_007510606.1">
    <property type="nucleotide sequence ID" value="XM_007510544.1"/>
</dbReference>
<sequence>MFLNNWKQKAEEFRKRAKEKVELVKDKIEEQKRDASSPIGKLANRMNTQQSPSASSPESRYLEQKQTPVSSSSAGKLVNRMNSLELNAASMNAEQAAKEVDKLHPGFFEPYRKDEDEDETNRSEERINASTDPSSSSSNNDSIKFDALRESLKEIPRDFSPKDLRREEERLMAIVETVQTRINGEIYKKRNEVGHASQKILDIQNSLTRANVVLKNGRRALERSQHAVDVKIRAVHTNKRKENMVRVLRVVEELRRCGEREISIREKIGKGDISAAIVEYGEAKNALEALSALDCTKQAIEDLNLLKFEVERGTRDAFVQAFSTDEDGDSLYEKAFQGALALGHERAAELSAECFATARDSLLVQSQAEDPVGGVSRAAHLLFKRLHFAKAYHEKKIAMANKNDAFETLLADSLAKSNLEARTTDTAYHALNALEIAIRTDSGRQNSSATFNADPNVARMTLRKCRLFADMCEKFAGAETVYSRTKSLMDCAIDVLSDAQRKPRLGELKLAFERETWTKLSNDLAKKARAEARMASSIEERVGSTNGLIMNADDIDHQSKEKAMRAIDWVERREHPFAGERFVGSDDAVLKMTTNEENLLLSPQESSKMMNDSDGNQMSAVAAMAKLNGGAELSAEHGKEEDASTSKTVTASTAYLLESVRVFASLAAESPTMSANSKCRSKLKAFDACREMFELALFNVFVSFGNPRLLVHTSGQLLDDHNKNALTNRLKQTLTKLASRGGLFALKPPPPIIHQQHQQHQHMNTPGDGSGGNNPNGTAMPSASSAAAASTTTPVVSKLGATFRKRSQNARAQIASSGNMFGLKERVVALESLACVASIYEELKPTFERWVGEDSSSVVDKFFTKVVHAVDDLREHILSRVAELLLDLSWLPDEIGDSDFKITDMQSMKKAALGKYNQKEMPSVLSASEWTTQLGQVLAQFATKLRVSEVTAVNGKILWELGAQLVSNAIVRGFAKVKKCSVDGRAIMQMDVQTVQQHFQTHYPFEKVPPPLNLDFRYVETYIKAFYTQESELVRWTMIHPEYTSEQKLVLVSHVAHAFKWTSKQKLDCLSEIQNSDLV</sequence>
<reference evidence="7 8" key="1">
    <citation type="submission" date="2011-10" db="EMBL/GenBank/DDBJ databases">
        <authorList>
            <person name="Genoscope - CEA"/>
        </authorList>
    </citation>
    <scope>NUCLEOTIDE SEQUENCE [LARGE SCALE GENOMIC DNA]</scope>
    <source>
        <strain evidence="7 8">RCC 1105</strain>
    </source>
</reference>
<dbReference type="InterPro" id="IPR019515">
    <property type="entry name" value="VPS54_N"/>
</dbReference>
<dbReference type="GO" id="GO:0000149">
    <property type="term" value="F:SNARE binding"/>
    <property type="evidence" value="ECO:0007669"/>
    <property type="project" value="TreeGrafter"/>
</dbReference>
<protein>
    <submittedName>
        <fullName evidence="7">Uncharacterized protein</fullName>
    </submittedName>
</protein>
<name>K8EJG1_9CHLO</name>
<dbReference type="GeneID" id="19013449"/>
<dbReference type="Pfam" id="PF10475">
    <property type="entry name" value="Vps54_N"/>
    <property type="match status" value="1"/>
</dbReference>
<evidence type="ECO:0000313" key="8">
    <source>
        <dbReference type="Proteomes" id="UP000198341"/>
    </source>
</evidence>
<evidence type="ECO:0000259" key="6">
    <source>
        <dbReference type="Pfam" id="PF10475"/>
    </source>
</evidence>
<feature type="region of interest" description="Disordered" evidence="4">
    <location>
        <begin position="753"/>
        <end position="791"/>
    </location>
</feature>
<feature type="compositionally biased region" description="Basic and acidic residues" evidence="4">
    <location>
        <begin position="26"/>
        <end position="35"/>
    </location>
</feature>